<dbReference type="SUPFAM" id="SSF54506">
    <property type="entry name" value="Diaminopimelate epimerase-like"/>
    <property type="match status" value="1"/>
</dbReference>
<keyword evidence="2" id="KW-0413">Isomerase</keyword>
<organism evidence="3 4">
    <name type="scientific">Acorus calamus</name>
    <name type="common">Sweet flag</name>
    <dbReference type="NCBI Taxonomy" id="4465"/>
    <lineage>
        <taxon>Eukaryota</taxon>
        <taxon>Viridiplantae</taxon>
        <taxon>Streptophyta</taxon>
        <taxon>Embryophyta</taxon>
        <taxon>Tracheophyta</taxon>
        <taxon>Spermatophyta</taxon>
        <taxon>Magnoliopsida</taxon>
        <taxon>Liliopsida</taxon>
        <taxon>Acoraceae</taxon>
        <taxon>Acorus</taxon>
    </lineage>
</organism>
<dbReference type="EMBL" id="JAUJYO010000004">
    <property type="protein sequence ID" value="KAK1319638.1"/>
    <property type="molecule type" value="Genomic_DNA"/>
</dbReference>
<dbReference type="AlphaFoldDB" id="A0AAV9F3L4"/>
<accession>A0AAV9F3L4</accession>
<evidence type="ECO:0000256" key="1">
    <source>
        <dbReference type="ARBA" id="ARBA00008270"/>
    </source>
</evidence>
<dbReference type="GO" id="GO:0016853">
    <property type="term" value="F:isomerase activity"/>
    <property type="evidence" value="ECO:0007669"/>
    <property type="project" value="UniProtKB-KW"/>
</dbReference>
<dbReference type="Pfam" id="PF02567">
    <property type="entry name" value="PhzC-PhzF"/>
    <property type="match status" value="1"/>
</dbReference>
<reference evidence="3" key="1">
    <citation type="journal article" date="2023" name="Nat. Commun.">
        <title>Diploid and tetraploid genomes of Acorus and the evolution of monocots.</title>
        <authorList>
            <person name="Ma L."/>
            <person name="Liu K.W."/>
            <person name="Li Z."/>
            <person name="Hsiao Y.Y."/>
            <person name="Qi Y."/>
            <person name="Fu T."/>
            <person name="Tang G.D."/>
            <person name="Zhang D."/>
            <person name="Sun W.H."/>
            <person name="Liu D.K."/>
            <person name="Li Y."/>
            <person name="Chen G.Z."/>
            <person name="Liu X.D."/>
            <person name="Liao X.Y."/>
            <person name="Jiang Y.T."/>
            <person name="Yu X."/>
            <person name="Hao Y."/>
            <person name="Huang J."/>
            <person name="Zhao X.W."/>
            <person name="Ke S."/>
            <person name="Chen Y.Y."/>
            <person name="Wu W.L."/>
            <person name="Hsu J.L."/>
            <person name="Lin Y.F."/>
            <person name="Huang M.D."/>
            <person name="Li C.Y."/>
            <person name="Huang L."/>
            <person name="Wang Z.W."/>
            <person name="Zhao X."/>
            <person name="Zhong W.Y."/>
            <person name="Peng D.H."/>
            <person name="Ahmad S."/>
            <person name="Lan S."/>
            <person name="Zhang J.S."/>
            <person name="Tsai W.C."/>
            <person name="Van de Peer Y."/>
            <person name="Liu Z.J."/>
        </authorList>
    </citation>
    <scope>NUCLEOTIDE SEQUENCE</scope>
    <source>
        <strain evidence="3">CP</strain>
    </source>
</reference>
<name>A0AAV9F3L4_ACOCL</name>
<proteinExistence type="inferred from homology"/>
<dbReference type="Proteomes" id="UP001180020">
    <property type="component" value="Unassembled WGS sequence"/>
</dbReference>
<dbReference type="PANTHER" id="PTHR13774:SF17">
    <property type="entry name" value="PHENAZINE BIOSYNTHESIS-LIKE DOMAIN-CONTAINING PROTEIN"/>
    <property type="match status" value="1"/>
</dbReference>
<evidence type="ECO:0000256" key="2">
    <source>
        <dbReference type="ARBA" id="ARBA00023235"/>
    </source>
</evidence>
<dbReference type="PANTHER" id="PTHR13774">
    <property type="entry name" value="PHENAZINE BIOSYNTHESIS PROTEIN"/>
    <property type="match status" value="1"/>
</dbReference>
<comment type="similarity">
    <text evidence="1">Belongs to the PhzF family.</text>
</comment>
<keyword evidence="4" id="KW-1185">Reference proteome</keyword>
<comment type="caution">
    <text evidence="3">The sequence shown here is derived from an EMBL/GenBank/DDBJ whole genome shotgun (WGS) entry which is preliminary data.</text>
</comment>
<protein>
    <submittedName>
        <fullName evidence="3">Uncharacterized protein</fullName>
    </submittedName>
</protein>
<reference evidence="3" key="2">
    <citation type="submission" date="2023-06" db="EMBL/GenBank/DDBJ databases">
        <authorList>
            <person name="Ma L."/>
            <person name="Liu K.-W."/>
            <person name="Li Z."/>
            <person name="Hsiao Y.-Y."/>
            <person name="Qi Y."/>
            <person name="Fu T."/>
            <person name="Tang G."/>
            <person name="Zhang D."/>
            <person name="Sun W.-H."/>
            <person name="Liu D.-K."/>
            <person name="Li Y."/>
            <person name="Chen G.-Z."/>
            <person name="Liu X.-D."/>
            <person name="Liao X.-Y."/>
            <person name="Jiang Y.-T."/>
            <person name="Yu X."/>
            <person name="Hao Y."/>
            <person name="Huang J."/>
            <person name="Zhao X.-W."/>
            <person name="Ke S."/>
            <person name="Chen Y.-Y."/>
            <person name="Wu W.-L."/>
            <person name="Hsu J.-L."/>
            <person name="Lin Y.-F."/>
            <person name="Huang M.-D."/>
            <person name="Li C.-Y."/>
            <person name="Huang L."/>
            <person name="Wang Z.-W."/>
            <person name="Zhao X."/>
            <person name="Zhong W.-Y."/>
            <person name="Peng D.-H."/>
            <person name="Ahmad S."/>
            <person name="Lan S."/>
            <person name="Zhang J.-S."/>
            <person name="Tsai W.-C."/>
            <person name="Van De Peer Y."/>
            <person name="Liu Z.-J."/>
        </authorList>
    </citation>
    <scope>NUCLEOTIDE SEQUENCE</scope>
    <source>
        <strain evidence="3">CP</strain>
        <tissue evidence="3">Leaves</tissue>
    </source>
</reference>
<gene>
    <name evidence="3" type="ORF">QJS10_CPB04g00696</name>
</gene>
<dbReference type="GO" id="GO:0005737">
    <property type="term" value="C:cytoplasm"/>
    <property type="evidence" value="ECO:0007669"/>
    <property type="project" value="TreeGrafter"/>
</dbReference>
<evidence type="ECO:0000313" key="3">
    <source>
        <dbReference type="EMBL" id="KAK1319638.1"/>
    </source>
</evidence>
<dbReference type="InterPro" id="IPR003719">
    <property type="entry name" value="Phenazine_PhzF-like"/>
</dbReference>
<dbReference type="Gene3D" id="3.10.310.10">
    <property type="entry name" value="Diaminopimelate Epimerase, Chain A, domain 1"/>
    <property type="match status" value="2"/>
</dbReference>
<sequence>MEFNIPVTCFLTPIGAAAPTVPPPVEICGHATLAASHFLFSSGLVEADAVEFVTLSGVLTAKRVRKYERFLIELDFPASEVVECEKVEVPEIPITLGGASVVRVMKSRSNGSGDGRTCFRAVAGIQPQVDEIRKCAGRGVIITGPAPSDSGFDFYTRFFCPKLGVDEDPVCGSAHCALAPYWSKKLGRKNLIAFMPGVSKEWDIEPSTGRGYSKVGSINSGKEILEFEPDVAYDYSDSLQKQLWGAFVSSSELNDYGKNPFLNIFNVKSEMNCYTGKIEYPILKACETSTKDFNDEDDQMIAQEDHCWVYLLENVAAKDPKRKIAYDTSV</sequence>
<evidence type="ECO:0000313" key="4">
    <source>
        <dbReference type="Proteomes" id="UP001180020"/>
    </source>
</evidence>